<reference evidence="1 2" key="1">
    <citation type="journal article" date="2012" name="Eukaryot. Cell">
        <title>Genome sequence of the Trichosporon asahii environmental strain CBS 8904.</title>
        <authorList>
            <person name="Yang R.Y."/>
            <person name="Li H.T."/>
            <person name="Zhu H."/>
            <person name="Zhou G.P."/>
            <person name="Wang M."/>
            <person name="Wang L."/>
        </authorList>
    </citation>
    <scope>NUCLEOTIDE SEQUENCE [LARGE SCALE GENOMIC DNA]</scope>
    <source>
        <strain evidence="1 2">CBS 8904</strain>
    </source>
</reference>
<dbReference type="EMBL" id="AMBO01000240">
    <property type="protein sequence ID" value="EKD03861.1"/>
    <property type="molecule type" value="Genomic_DNA"/>
</dbReference>
<evidence type="ECO:0000313" key="2">
    <source>
        <dbReference type="Proteomes" id="UP000006757"/>
    </source>
</evidence>
<comment type="caution">
    <text evidence="1">The sequence shown here is derived from an EMBL/GenBank/DDBJ whole genome shotgun (WGS) entry which is preliminary data.</text>
</comment>
<dbReference type="InParanoid" id="K1VTG7"/>
<keyword evidence="2" id="KW-1185">Reference proteome</keyword>
<proteinExistence type="predicted"/>
<evidence type="ECO:0000313" key="1">
    <source>
        <dbReference type="EMBL" id="EKD03861.1"/>
    </source>
</evidence>
<name>K1VTG7_TRIAC</name>
<protein>
    <submittedName>
        <fullName evidence="1">Uncharacterized protein</fullName>
    </submittedName>
</protein>
<dbReference type="AlphaFoldDB" id="K1VTG7"/>
<organism evidence="1 2">
    <name type="scientific">Trichosporon asahii var. asahii (strain CBS 8904)</name>
    <name type="common">Yeast</name>
    <dbReference type="NCBI Taxonomy" id="1220162"/>
    <lineage>
        <taxon>Eukaryota</taxon>
        <taxon>Fungi</taxon>
        <taxon>Dikarya</taxon>
        <taxon>Basidiomycota</taxon>
        <taxon>Agaricomycotina</taxon>
        <taxon>Tremellomycetes</taxon>
        <taxon>Trichosporonales</taxon>
        <taxon>Trichosporonaceae</taxon>
        <taxon>Trichosporon</taxon>
    </lineage>
</organism>
<dbReference type="Proteomes" id="UP000006757">
    <property type="component" value="Unassembled WGS sequence"/>
</dbReference>
<accession>K1VTG7</accession>
<dbReference type="HOGENOM" id="CLU_1001787_0_0_1"/>
<gene>
    <name evidence="1" type="ORF">A1Q2_01874</name>
</gene>
<sequence length="278" mass="29905">MVYNLVFCSISFLHASPTLSPPALRSSTPTSRRALVLDLVPSCQAVASPIGAFSHPSPVRSPARSGSLLPVNRSFRLLLASPASRTATPCARSPASFQSGSVLAVPRVDLSLFVYFSRPPPAALPPRARARLPLSQSGSVLAVTHSFCLSTSRTATRSIMRCALGPLRRLSTASASAPLRGSRLGPGRSQRPALRFTSSELSFILVGLSALGSFKVYLSSRVEAQLARDVDGLGHRMDLHQVKLDDLARDVAGFNNRMDVLQGKLEELAHSRPHYRRD</sequence>